<dbReference type="AlphaFoldDB" id="A0A4C2AEZ0"/>
<gene>
    <name evidence="2" type="ORF">EVAR_71143_1</name>
</gene>
<evidence type="ECO:0000256" key="1">
    <source>
        <dbReference type="SAM" id="MobiDB-lite"/>
    </source>
</evidence>
<evidence type="ECO:0000313" key="2">
    <source>
        <dbReference type="EMBL" id="GBP97873.1"/>
    </source>
</evidence>
<keyword evidence="3" id="KW-1185">Reference proteome</keyword>
<comment type="caution">
    <text evidence="2">The sequence shown here is derived from an EMBL/GenBank/DDBJ whole genome shotgun (WGS) entry which is preliminary data.</text>
</comment>
<dbReference type="Proteomes" id="UP000299102">
    <property type="component" value="Unassembled WGS sequence"/>
</dbReference>
<name>A0A4C2AEZ0_EUMVA</name>
<accession>A0A4C2AEZ0</accession>
<dbReference type="EMBL" id="BGZK01003018">
    <property type="protein sequence ID" value="GBP97873.1"/>
    <property type="molecule type" value="Genomic_DNA"/>
</dbReference>
<protein>
    <submittedName>
        <fullName evidence="2">Uncharacterized protein</fullName>
    </submittedName>
</protein>
<sequence>MAPLRDPPRRTPLPRCNMQPATPPGDRLHDIVPFLMVLRHVAPDAFPALHAPLHFHRMPFKTCPSLRRTVFSKRSTESKFSIPLESISDSASLKLQSEGGREH</sequence>
<proteinExistence type="predicted"/>
<evidence type="ECO:0000313" key="3">
    <source>
        <dbReference type="Proteomes" id="UP000299102"/>
    </source>
</evidence>
<reference evidence="2 3" key="1">
    <citation type="journal article" date="2019" name="Commun. Biol.">
        <title>The bagworm genome reveals a unique fibroin gene that provides high tensile strength.</title>
        <authorList>
            <person name="Kono N."/>
            <person name="Nakamura H."/>
            <person name="Ohtoshi R."/>
            <person name="Tomita M."/>
            <person name="Numata K."/>
            <person name="Arakawa K."/>
        </authorList>
    </citation>
    <scope>NUCLEOTIDE SEQUENCE [LARGE SCALE GENOMIC DNA]</scope>
</reference>
<organism evidence="2 3">
    <name type="scientific">Eumeta variegata</name>
    <name type="common">Bagworm moth</name>
    <name type="synonym">Eumeta japonica</name>
    <dbReference type="NCBI Taxonomy" id="151549"/>
    <lineage>
        <taxon>Eukaryota</taxon>
        <taxon>Metazoa</taxon>
        <taxon>Ecdysozoa</taxon>
        <taxon>Arthropoda</taxon>
        <taxon>Hexapoda</taxon>
        <taxon>Insecta</taxon>
        <taxon>Pterygota</taxon>
        <taxon>Neoptera</taxon>
        <taxon>Endopterygota</taxon>
        <taxon>Lepidoptera</taxon>
        <taxon>Glossata</taxon>
        <taxon>Ditrysia</taxon>
        <taxon>Tineoidea</taxon>
        <taxon>Psychidae</taxon>
        <taxon>Oiketicinae</taxon>
        <taxon>Eumeta</taxon>
    </lineage>
</organism>
<feature type="region of interest" description="Disordered" evidence="1">
    <location>
        <begin position="1"/>
        <end position="25"/>
    </location>
</feature>